<sequence length="372" mass="40331">MSSKRLRAASPSQASSSASQPSSEATEPVSKATRTTSTSSSARPLLCTLPPTCNPPHQPTTLANSKELETHYATYHAHVCEYEGCGCVFPDARLLELHQTECHDPIAALRKERGEKIVRDVPIFALHSQVEFDLALIQFACHLATCPRIFSTPKTRRLHLIQSHGYPKEYFFAVTNKGVGGLLKKWGEGASMIRGTWSARGENDGGDDDVQEETESTTEPLEQGESASSHRHDGPLVEDDDDDDDDLIGETPEASVDDLAQSMGTLSLVPTAVRFGRGAKRGGTTHYDAPSGSRGHHPRYTTTQHDGPTETRMEVDPRARQEADNGRGRGRGRPPFPMRGIPGGRRGMIFGRGRIAMGRGGGRGGRGRGVQV</sequence>
<name>A0ACB8UAL5_9APHY</name>
<organism evidence="1 2">
    <name type="scientific">Irpex rosettiformis</name>
    <dbReference type="NCBI Taxonomy" id="378272"/>
    <lineage>
        <taxon>Eukaryota</taxon>
        <taxon>Fungi</taxon>
        <taxon>Dikarya</taxon>
        <taxon>Basidiomycota</taxon>
        <taxon>Agaricomycotina</taxon>
        <taxon>Agaricomycetes</taxon>
        <taxon>Polyporales</taxon>
        <taxon>Irpicaceae</taxon>
        <taxon>Irpex</taxon>
    </lineage>
</organism>
<gene>
    <name evidence="1" type="ORF">BDY19DRAFT_622474</name>
</gene>
<accession>A0ACB8UAL5</accession>
<keyword evidence="2" id="KW-1185">Reference proteome</keyword>
<evidence type="ECO:0000313" key="2">
    <source>
        <dbReference type="Proteomes" id="UP001055072"/>
    </source>
</evidence>
<proteinExistence type="predicted"/>
<reference evidence="1" key="1">
    <citation type="journal article" date="2021" name="Environ. Microbiol.">
        <title>Gene family expansions and transcriptome signatures uncover fungal adaptations to wood decay.</title>
        <authorList>
            <person name="Hage H."/>
            <person name="Miyauchi S."/>
            <person name="Viragh M."/>
            <person name="Drula E."/>
            <person name="Min B."/>
            <person name="Chaduli D."/>
            <person name="Navarro D."/>
            <person name="Favel A."/>
            <person name="Norest M."/>
            <person name="Lesage-Meessen L."/>
            <person name="Balint B."/>
            <person name="Merenyi Z."/>
            <person name="de Eugenio L."/>
            <person name="Morin E."/>
            <person name="Martinez A.T."/>
            <person name="Baldrian P."/>
            <person name="Stursova M."/>
            <person name="Martinez M.J."/>
            <person name="Novotny C."/>
            <person name="Magnuson J.K."/>
            <person name="Spatafora J.W."/>
            <person name="Maurice S."/>
            <person name="Pangilinan J."/>
            <person name="Andreopoulos W."/>
            <person name="LaButti K."/>
            <person name="Hundley H."/>
            <person name="Na H."/>
            <person name="Kuo A."/>
            <person name="Barry K."/>
            <person name="Lipzen A."/>
            <person name="Henrissat B."/>
            <person name="Riley R."/>
            <person name="Ahrendt S."/>
            <person name="Nagy L.G."/>
            <person name="Grigoriev I.V."/>
            <person name="Martin F."/>
            <person name="Rosso M.N."/>
        </authorList>
    </citation>
    <scope>NUCLEOTIDE SEQUENCE</scope>
    <source>
        <strain evidence="1">CBS 384.51</strain>
    </source>
</reference>
<protein>
    <submittedName>
        <fullName evidence="1">Uncharacterized protein</fullName>
    </submittedName>
</protein>
<comment type="caution">
    <text evidence="1">The sequence shown here is derived from an EMBL/GenBank/DDBJ whole genome shotgun (WGS) entry which is preliminary data.</text>
</comment>
<dbReference type="Proteomes" id="UP001055072">
    <property type="component" value="Unassembled WGS sequence"/>
</dbReference>
<evidence type="ECO:0000313" key="1">
    <source>
        <dbReference type="EMBL" id="KAI0091382.1"/>
    </source>
</evidence>
<dbReference type="EMBL" id="MU274905">
    <property type="protein sequence ID" value="KAI0091382.1"/>
    <property type="molecule type" value="Genomic_DNA"/>
</dbReference>